<dbReference type="InterPro" id="IPR027417">
    <property type="entry name" value="P-loop_NTPase"/>
</dbReference>
<proteinExistence type="predicted"/>
<keyword evidence="1" id="KW-0547">Nucleotide-binding</keyword>
<dbReference type="STRING" id="545501.BN997_04045"/>
<dbReference type="OrthoDB" id="9768243at2"/>
<evidence type="ECO:0000259" key="3">
    <source>
        <dbReference type="SMART" id="SM00382"/>
    </source>
</evidence>
<dbReference type="Proteomes" id="UP000040453">
    <property type="component" value="Unassembled WGS sequence"/>
</dbReference>
<dbReference type="InterPro" id="IPR003593">
    <property type="entry name" value="AAA+_ATPase"/>
</dbReference>
<evidence type="ECO:0000256" key="1">
    <source>
        <dbReference type="ARBA" id="ARBA00022741"/>
    </source>
</evidence>
<dbReference type="SUPFAM" id="SSF52540">
    <property type="entry name" value="P-loop containing nucleoside triphosphate hydrolases"/>
    <property type="match status" value="1"/>
</dbReference>
<name>A0A0A1MZC4_9BACI</name>
<organism evidence="4 5">
    <name type="scientific">Oceanobacillus oncorhynchi</name>
    <dbReference type="NCBI Taxonomy" id="545501"/>
    <lineage>
        <taxon>Bacteria</taxon>
        <taxon>Bacillati</taxon>
        <taxon>Bacillota</taxon>
        <taxon>Bacilli</taxon>
        <taxon>Bacillales</taxon>
        <taxon>Bacillaceae</taxon>
        <taxon>Oceanobacillus</taxon>
    </lineage>
</organism>
<evidence type="ECO:0000313" key="4">
    <source>
        <dbReference type="EMBL" id="CEI84111.1"/>
    </source>
</evidence>
<dbReference type="NCBIfam" id="TIGR02858">
    <property type="entry name" value="spore_III_AA"/>
    <property type="match status" value="1"/>
</dbReference>
<dbReference type="PANTHER" id="PTHR20953">
    <property type="entry name" value="KINASE-RELATED"/>
    <property type="match status" value="1"/>
</dbReference>
<dbReference type="GO" id="GO:0005524">
    <property type="term" value="F:ATP binding"/>
    <property type="evidence" value="ECO:0007669"/>
    <property type="project" value="UniProtKB-KW"/>
</dbReference>
<gene>
    <name evidence="4" type="ORF">BN997_04045</name>
</gene>
<dbReference type="InterPro" id="IPR045735">
    <property type="entry name" value="Spore_III_AA_AAA+_ATPase"/>
</dbReference>
<sequence length="317" mass="35579">MNEILRLFPPSFQDRIDGLIGHRWSQLQEIRVRIHQKIEFIFDSAVCWLDEPLPHKKEAVFILNQLSEYSLYRLEEELRNGFITIEGGHRVGIAGGIITADQKVKAIQPVSFFNIRIAKQKKGCADMLMPYIYDGIYHHTMILGAPQSGKTTVIRDICRQIASQSATGRSKKVTIVDERSEIAASIRGVPQHDIGMRTDVLDACPKAEGMMMAIRTLSPDILIVDEIGTEKDVEAIIEASQAGVKVICTVHAGDMADLYRRPIMQKIVQELIFERYLLLGQGKKIGKLACAFDKDGNPISFKQRGGEGEVDWRAAFN</sequence>
<dbReference type="RefSeq" id="WP_042534718.1">
    <property type="nucleotide sequence ID" value="NZ_CAXOIH010000001.1"/>
</dbReference>
<dbReference type="AlphaFoldDB" id="A0A0A1MZC4"/>
<accession>A0A0A1MZC4</accession>
<dbReference type="Gene3D" id="3.40.50.300">
    <property type="entry name" value="P-loop containing nucleotide triphosphate hydrolases"/>
    <property type="match status" value="1"/>
</dbReference>
<dbReference type="Pfam" id="PF19568">
    <property type="entry name" value="Spore_III_AA"/>
    <property type="match status" value="1"/>
</dbReference>
<feature type="domain" description="AAA+ ATPase" evidence="3">
    <location>
        <begin position="136"/>
        <end position="271"/>
    </location>
</feature>
<dbReference type="PANTHER" id="PTHR20953:SF3">
    <property type="entry name" value="P-LOOP CONTAINING NUCLEOSIDE TRIPHOSPHATE HYDROLASES SUPERFAMILY PROTEIN"/>
    <property type="match status" value="1"/>
</dbReference>
<protein>
    <submittedName>
        <fullName evidence="4">Type II/IV secretion system protein</fullName>
    </submittedName>
</protein>
<dbReference type="SMART" id="SM00382">
    <property type="entry name" value="AAA"/>
    <property type="match status" value="1"/>
</dbReference>
<keyword evidence="5" id="KW-1185">Reference proteome</keyword>
<evidence type="ECO:0000256" key="2">
    <source>
        <dbReference type="ARBA" id="ARBA00022840"/>
    </source>
</evidence>
<dbReference type="EMBL" id="CDGG01000001">
    <property type="protein sequence ID" value="CEI84111.1"/>
    <property type="molecule type" value="Genomic_DNA"/>
</dbReference>
<dbReference type="InterPro" id="IPR014217">
    <property type="entry name" value="Spore_III_AA"/>
</dbReference>
<keyword evidence="2" id="KW-0067">ATP-binding</keyword>
<evidence type="ECO:0000313" key="5">
    <source>
        <dbReference type="Proteomes" id="UP000040453"/>
    </source>
</evidence>
<reference evidence="4 5" key="1">
    <citation type="submission" date="2014-11" db="EMBL/GenBank/DDBJ databases">
        <authorList>
            <person name="Urmite Genomes Urmite Genomes"/>
        </authorList>
    </citation>
    <scope>NUCLEOTIDE SEQUENCE [LARGE SCALE GENOMIC DNA]</scope>
    <source>
        <strain evidence="4 5">Oc5</strain>
    </source>
</reference>